<feature type="region of interest" description="Disordered" evidence="5">
    <location>
        <begin position="252"/>
        <end position="278"/>
    </location>
</feature>
<dbReference type="AlphaFoldDB" id="A0A1Q9EZK1"/>
<evidence type="ECO:0000256" key="3">
    <source>
        <dbReference type="PROSITE-ProRule" id="PRU00023"/>
    </source>
</evidence>
<dbReference type="InterPro" id="IPR036869">
    <property type="entry name" value="J_dom_sf"/>
</dbReference>
<evidence type="ECO:0000256" key="5">
    <source>
        <dbReference type="SAM" id="MobiDB-lite"/>
    </source>
</evidence>
<sequence>MAETSLDDAFAAFLKEVQKEEAAEDASEAASKSKRARLPSETEAAQDRLRVAASLRKASYLGKLLEVRKLLRGLAAVDRLLVVDAVEEDGLTALHLAVIRGHEGVATALLQGRADVDAASSAGDTPLMWAAHQGRDSICHLLLSWGADATLKNAAQQNAAMQASYQGFRHIKTLLDHHDAWKAKGEAATTPGLASAPAAAAAARRAANLAEVAQSLREEAERKEDDAFWASVRARREQASGDEELFRDFVSTSAKGPSSSGTFQAPRRKEPGHLRGPYRILDLGPAASAADVRKAYRKLALLHHPDKNPGDPDGAKKRFTKVALAYEAICAHLAPPVSSH</sequence>
<evidence type="ECO:0000313" key="8">
    <source>
        <dbReference type="Proteomes" id="UP000186817"/>
    </source>
</evidence>
<dbReference type="PANTHER" id="PTHR24198">
    <property type="entry name" value="ANKYRIN REPEAT AND PROTEIN KINASE DOMAIN-CONTAINING PROTEIN"/>
    <property type="match status" value="1"/>
</dbReference>
<dbReference type="PANTHER" id="PTHR24198:SF165">
    <property type="entry name" value="ANKYRIN REPEAT-CONTAINING PROTEIN-RELATED"/>
    <property type="match status" value="1"/>
</dbReference>
<evidence type="ECO:0000259" key="6">
    <source>
        <dbReference type="PROSITE" id="PS50076"/>
    </source>
</evidence>
<dbReference type="Pfam" id="PF12796">
    <property type="entry name" value="Ank_2"/>
    <property type="match status" value="1"/>
</dbReference>
<dbReference type="SUPFAM" id="SSF46565">
    <property type="entry name" value="Chaperone J-domain"/>
    <property type="match status" value="1"/>
</dbReference>
<evidence type="ECO:0000256" key="4">
    <source>
        <dbReference type="SAM" id="Coils"/>
    </source>
</evidence>
<dbReference type="InterPro" id="IPR001623">
    <property type="entry name" value="DnaJ_domain"/>
</dbReference>
<keyword evidence="2 3" id="KW-0040">ANK repeat</keyword>
<dbReference type="SMART" id="SM00248">
    <property type="entry name" value="ANK"/>
    <property type="match status" value="2"/>
</dbReference>
<dbReference type="EMBL" id="LSRX01000038">
    <property type="protein sequence ID" value="OLQ12813.1"/>
    <property type="molecule type" value="Genomic_DNA"/>
</dbReference>
<evidence type="ECO:0000256" key="1">
    <source>
        <dbReference type="ARBA" id="ARBA00022737"/>
    </source>
</evidence>
<dbReference type="Gene3D" id="1.25.40.20">
    <property type="entry name" value="Ankyrin repeat-containing domain"/>
    <property type="match status" value="2"/>
</dbReference>
<feature type="compositionally biased region" description="Polar residues" evidence="5">
    <location>
        <begin position="252"/>
        <end position="263"/>
    </location>
</feature>
<feature type="domain" description="J" evidence="6">
    <location>
        <begin position="276"/>
        <end position="334"/>
    </location>
</feature>
<dbReference type="PROSITE" id="PS50076">
    <property type="entry name" value="DNAJ_2"/>
    <property type="match status" value="1"/>
</dbReference>
<name>A0A1Q9EZK1_SYMMI</name>
<dbReference type="InterPro" id="IPR002110">
    <property type="entry name" value="Ankyrin_rpt"/>
</dbReference>
<dbReference type="PROSITE" id="PS50297">
    <property type="entry name" value="ANK_REP_REGION"/>
    <property type="match status" value="2"/>
</dbReference>
<dbReference type="PROSITE" id="PS50088">
    <property type="entry name" value="ANK_REPEAT"/>
    <property type="match status" value="2"/>
</dbReference>
<feature type="repeat" description="ANK" evidence="3">
    <location>
        <begin position="89"/>
        <end position="121"/>
    </location>
</feature>
<keyword evidence="4" id="KW-0175">Coiled coil</keyword>
<proteinExistence type="predicted"/>
<dbReference type="Pfam" id="PF00226">
    <property type="entry name" value="DnaJ"/>
    <property type="match status" value="1"/>
</dbReference>
<dbReference type="SUPFAM" id="SSF48403">
    <property type="entry name" value="Ankyrin repeat"/>
    <property type="match status" value="1"/>
</dbReference>
<dbReference type="PRINTS" id="PR00625">
    <property type="entry name" value="JDOMAIN"/>
</dbReference>
<dbReference type="OrthoDB" id="425633at2759"/>
<keyword evidence="1" id="KW-0677">Repeat</keyword>
<dbReference type="PRINTS" id="PR01415">
    <property type="entry name" value="ANKYRIN"/>
</dbReference>
<gene>
    <name evidence="7" type="primary">SPAC4H3.01</name>
    <name evidence="7" type="ORF">AK812_SmicGene3335</name>
</gene>
<evidence type="ECO:0000313" key="7">
    <source>
        <dbReference type="EMBL" id="OLQ12813.1"/>
    </source>
</evidence>
<reference evidence="7 8" key="1">
    <citation type="submission" date="2016-02" db="EMBL/GenBank/DDBJ databases">
        <title>Genome analysis of coral dinoflagellate symbionts highlights evolutionary adaptations to a symbiotic lifestyle.</title>
        <authorList>
            <person name="Aranda M."/>
            <person name="Li Y."/>
            <person name="Liew Y.J."/>
            <person name="Baumgarten S."/>
            <person name="Simakov O."/>
            <person name="Wilson M."/>
            <person name="Piel J."/>
            <person name="Ashoor H."/>
            <person name="Bougouffa S."/>
            <person name="Bajic V.B."/>
            <person name="Ryu T."/>
            <person name="Ravasi T."/>
            <person name="Bayer T."/>
            <person name="Micklem G."/>
            <person name="Kim H."/>
            <person name="Bhak J."/>
            <person name="Lajeunesse T.C."/>
            <person name="Voolstra C.R."/>
        </authorList>
    </citation>
    <scope>NUCLEOTIDE SEQUENCE [LARGE SCALE GENOMIC DNA]</scope>
    <source>
        <strain evidence="7 8">CCMP2467</strain>
    </source>
</reference>
<dbReference type="CDD" id="cd06257">
    <property type="entry name" value="DnaJ"/>
    <property type="match status" value="1"/>
</dbReference>
<evidence type="ECO:0000256" key="2">
    <source>
        <dbReference type="ARBA" id="ARBA00023043"/>
    </source>
</evidence>
<accession>A0A1Q9EZK1</accession>
<feature type="coiled-coil region" evidence="4">
    <location>
        <begin position="199"/>
        <end position="226"/>
    </location>
</feature>
<comment type="caution">
    <text evidence="7">The sequence shown here is derived from an EMBL/GenBank/DDBJ whole genome shotgun (WGS) entry which is preliminary data.</text>
</comment>
<organism evidence="7 8">
    <name type="scientific">Symbiodinium microadriaticum</name>
    <name type="common">Dinoflagellate</name>
    <name type="synonym">Zooxanthella microadriatica</name>
    <dbReference type="NCBI Taxonomy" id="2951"/>
    <lineage>
        <taxon>Eukaryota</taxon>
        <taxon>Sar</taxon>
        <taxon>Alveolata</taxon>
        <taxon>Dinophyceae</taxon>
        <taxon>Suessiales</taxon>
        <taxon>Symbiodiniaceae</taxon>
        <taxon>Symbiodinium</taxon>
    </lineage>
</organism>
<keyword evidence="8" id="KW-1185">Reference proteome</keyword>
<dbReference type="InterPro" id="IPR036770">
    <property type="entry name" value="Ankyrin_rpt-contain_sf"/>
</dbReference>
<feature type="region of interest" description="Disordered" evidence="5">
    <location>
        <begin position="21"/>
        <end position="41"/>
    </location>
</feature>
<dbReference type="Gene3D" id="1.10.287.110">
    <property type="entry name" value="DnaJ domain"/>
    <property type="match status" value="1"/>
</dbReference>
<feature type="repeat" description="ANK" evidence="3">
    <location>
        <begin position="122"/>
        <end position="154"/>
    </location>
</feature>
<dbReference type="SMART" id="SM00271">
    <property type="entry name" value="DnaJ"/>
    <property type="match status" value="1"/>
</dbReference>
<protein>
    <submittedName>
        <fullName evidence="7">Putative J domain-containing protein C4H3.01</fullName>
    </submittedName>
</protein>
<dbReference type="Proteomes" id="UP000186817">
    <property type="component" value="Unassembled WGS sequence"/>
</dbReference>